<dbReference type="GO" id="GO:0030488">
    <property type="term" value="P:tRNA methylation"/>
    <property type="evidence" value="ECO:0007669"/>
    <property type="project" value="TreeGrafter"/>
</dbReference>
<keyword evidence="8" id="KW-1185">Reference proteome</keyword>
<dbReference type="InterPro" id="IPR029063">
    <property type="entry name" value="SAM-dependent_MTases_sf"/>
</dbReference>
<dbReference type="Gene3D" id="3.30.70.1170">
    <property type="entry name" value="Sun protein, domain 3"/>
    <property type="match status" value="1"/>
</dbReference>
<dbReference type="SUPFAM" id="SSF53335">
    <property type="entry name" value="S-adenosyl-L-methionine-dependent methyltransferases"/>
    <property type="match status" value="1"/>
</dbReference>
<dbReference type="InterPro" id="IPR023267">
    <property type="entry name" value="RCMT"/>
</dbReference>
<feature type="binding site" evidence="5">
    <location>
        <position position="130"/>
    </location>
    <ligand>
        <name>S-adenosyl-L-methionine</name>
        <dbReference type="ChEBI" id="CHEBI:59789"/>
    </ligand>
</feature>
<dbReference type="GO" id="GO:0003723">
    <property type="term" value="F:RNA binding"/>
    <property type="evidence" value="ECO:0007669"/>
    <property type="project" value="UniProtKB-UniRule"/>
</dbReference>
<keyword evidence="3 5" id="KW-0949">S-adenosyl-L-methionine</keyword>
<dbReference type="RefSeq" id="WP_092814493.1">
    <property type="nucleotide sequence ID" value="NZ_FNWU01000001.1"/>
</dbReference>
<evidence type="ECO:0000256" key="1">
    <source>
        <dbReference type="ARBA" id="ARBA00022603"/>
    </source>
</evidence>
<dbReference type="STRING" id="1267564.SAMN05192561_101780"/>
<comment type="similarity">
    <text evidence="5">Belongs to the class I-like SAM-binding methyltransferase superfamily. RsmB/NOP family.</text>
</comment>
<dbReference type="OrthoDB" id="14725at2157"/>
<evidence type="ECO:0000313" key="7">
    <source>
        <dbReference type="EMBL" id="SEH41428.1"/>
    </source>
</evidence>
<dbReference type="InterPro" id="IPR001678">
    <property type="entry name" value="MeTrfase_RsmB-F_NOP2_dom"/>
</dbReference>
<dbReference type="InterPro" id="IPR049560">
    <property type="entry name" value="MeTrfase_RsmB-F_NOP2_cat"/>
</dbReference>
<feature type="active site" description="Nucleophile" evidence="5">
    <location>
        <position position="230"/>
    </location>
</feature>
<feature type="domain" description="SAM-dependent MTase RsmB/NOP-type" evidence="6">
    <location>
        <begin position="17"/>
        <end position="301"/>
    </location>
</feature>
<organism evidence="7 8">
    <name type="scientific">Halopenitus malekzadehii</name>
    <dbReference type="NCBI Taxonomy" id="1267564"/>
    <lineage>
        <taxon>Archaea</taxon>
        <taxon>Methanobacteriati</taxon>
        <taxon>Methanobacteriota</taxon>
        <taxon>Stenosarchaea group</taxon>
        <taxon>Halobacteria</taxon>
        <taxon>Halobacteriales</taxon>
        <taxon>Haloferacaceae</taxon>
        <taxon>Halopenitus</taxon>
    </lineage>
</organism>
<feature type="binding site" evidence="5">
    <location>
        <position position="157"/>
    </location>
    <ligand>
        <name>S-adenosyl-L-methionine</name>
        <dbReference type="ChEBI" id="CHEBI:59789"/>
    </ligand>
</feature>
<dbReference type="Proteomes" id="UP000199215">
    <property type="component" value="Unassembled WGS sequence"/>
</dbReference>
<protein>
    <submittedName>
        <fullName evidence="7">NOL1/NOP2/sun family putative RNA methylase</fullName>
    </submittedName>
</protein>
<dbReference type="PRINTS" id="PR02008">
    <property type="entry name" value="RCMTFAMILY"/>
</dbReference>
<evidence type="ECO:0000313" key="8">
    <source>
        <dbReference type="Proteomes" id="UP000199215"/>
    </source>
</evidence>
<dbReference type="CDD" id="cd02440">
    <property type="entry name" value="AdoMet_MTases"/>
    <property type="match status" value="1"/>
</dbReference>
<keyword evidence="1 5" id="KW-0489">Methyltransferase</keyword>
<feature type="binding site" evidence="5">
    <location>
        <position position="177"/>
    </location>
    <ligand>
        <name>S-adenosyl-L-methionine</name>
        <dbReference type="ChEBI" id="CHEBI:59789"/>
    </ligand>
</feature>
<feature type="binding site" evidence="5">
    <location>
        <begin position="106"/>
        <end position="112"/>
    </location>
    <ligand>
        <name>S-adenosyl-L-methionine</name>
        <dbReference type="ChEBI" id="CHEBI:59789"/>
    </ligand>
</feature>
<dbReference type="PANTHER" id="PTHR22807:SF74">
    <property type="entry name" value="TRNA (CYTOSINE(48)-C(5))-METHYLTRANSFERASE"/>
    <property type="match status" value="1"/>
</dbReference>
<dbReference type="AlphaFoldDB" id="A0A1H6I3Y5"/>
<dbReference type="EMBL" id="FNWU01000001">
    <property type="protein sequence ID" value="SEH41428.1"/>
    <property type="molecule type" value="Genomic_DNA"/>
</dbReference>
<keyword evidence="2 5" id="KW-0808">Transferase</keyword>
<reference evidence="7 8" key="1">
    <citation type="submission" date="2016-10" db="EMBL/GenBank/DDBJ databases">
        <authorList>
            <person name="de Groot N.N."/>
        </authorList>
    </citation>
    <scope>NUCLEOTIDE SEQUENCE [LARGE SCALE GENOMIC DNA]</scope>
    <source>
        <strain evidence="7 8">IBRC-M10418</strain>
    </source>
</reference>
<evidence type="ECO:0000256" key="3">
    <source>
        <dbReference type="ARBA" id="ARBA00022691"/>
    </source>
</evidence>
<sequence>MNPLERYLPLVDDEDAFLAACDRPLPSVVRTNPIAAAPERVRRAFDEEGIDYEPVDWHDGLFRLPAGSPGTNWPYVHGWIHGQEEVSTLPGLALDAQPGERVLDTCAAPGSKTTQIAADMDDRGTLVANDNNLGRLSALRHNAERLGVTNVAVTNQDARNLSLRPFPFDAFDRALVDVPCSCEGTCRKNPDVLDEWTLDHVHAIAGVSKGILTRAIQTTRPGGVVVFSTCTFAPEENEAVLQHVLESEPCELTTFDLPLRTEPGITEWDGETFNDAMKRAHRIYPHHNDTGGFFCAKLRVTAAQQDGSGTDGVTAR</sequence>
<gene>
    <name evidence="7" type="ORF">SAMN05192561_101780</name>
</gene>
<dbReference type="Gene3D" id="3.40.50.150">
    <property type="entry name" value="Vaccinia Virus protein VP39"/>
    <property type="match status" value="1"/>
</dbReference>
<accession>A0A1H6I3Y5</accession>
<dbReference type="GO" id="GO:0016428">
    <property type="term" value="F:tRNA (cytidine-5-)-methyltransferase activity"/>
    <property type="evidence" value="ECO:0007669"/>
    <property type="project" value="TreeGrafter"/>
</dbReference>
<dbReference type="Pfam" id="PF01189">
    <property type="entry name" value="Methyltr_RsmB-F"/>
    <property type="match status" value="1"/>
</dbReference>
<evidence type="ECO:0000259" key="6">
    <source>
        <dbReference type="PROSITE" id="PS51686"/>
    </source>
</evidence>
<name>A0A1H6I3Y5_9EURY</name>
<dbReference type="PROSITE" id="PS51686">
    <property type="entry name" value="SAM_MT_RSMB_NOP"/>
    <property type="match status" value="1"/>
</dbReference>
<keyword evidence="4 5" id="KW-0694">RNA-binding</keyword>
<evidence type="ECO:0000256" key="2">
    <source>
        <dbReference type="ARBA" id="ARBA00022679"/>
    </source>
</evidence>
<evidence type="ECO:0000256" key="5">
    <source>
        <dbReference type="PROSITE-ProRule" id="PRU01023"/>
    </source>
</evidence>
<dbReference type="PANTHER" id="PTHR22807">
    <property type="entry name" value="NOP2 YEAST -RELATED NOL1/NOP2/FMU SUN DOMAIN-CONTAINING"/>
    <property type="match status" value="1"/>
</dbReference>
<evidence type="ECO:0000256" key="4">
    <source>
        <dbReference type="ARBA" id="ARBA00022884"/>
    </source>
</evidence>
<proteinExistence type="inferred from homology"/>